<protein>
    <submittedName>
        <fullName evidence="1">Uncharacterized protein</fullName>
    </submittedName>
</protein>
<proteinExistence type="predicted"/>
<name>A0A2V1GT89_9GAMM</name>
<evidence type="ECO:0000313" key="2">
    <source>
        <dbReference type="Proteomes" id="UP000244906"/>
    </source>
</evidence>
<dbReference type="EMBL" id="QDDL01000004">
    <property type="protein sequence ID" value="PVZ68885.1"/>
    <property type="molecule type" value="Genomic_DNA"/>
</dbReference>
<organism evidence="1 2">
    <name type="scientific">Pelagibaculum spongiae</name>
    <dbReference type="NCBI Taxonomy" id="2080658"/>
    <lineage>
        <taxon>Bacteria</taxon>
        <taxon>Pseudomonadati</taxon>
        <taxon>Pseudomonadota</taxon>
        <taxon>Gammaproteobacteria</taxon>
        <taxon>Oceanospirillales</taxon>
        <taxon>Pelagibaculum</taxon>
    </lineage>
</organism>
<dbReference type="AlphaFoldDB" id="A0A2V1GT89"/>
<reference evidence="1 2" key="1">
    <citation type="submission" date="2018-04" db="EMBL/GenBank/DDBJ databases">
        <title>Thalassorhabdus spongiae gen. nov., sp. nov., isolated from a marine sponge in South-West Iceland.</title>
        <authorList>
            <person name="Knobloch S."/>
            <person name="Daussin A."/>
            <person name="Johannsson R."/>
            <person name="Marteinsson V.T."/>
        </authorList>
    </citation>
    <scope>NUCLEOTIDE SEQUENCE [LARGE SCALE GENOMIC DNA]</scope>
    <source>
        <strain evidence="1 2">Hp12</strain>
    </source>
</reference>
<dbReference type="RefSeq" id="WP_116687270.1">
    <property type="nucleotide sequence ID" value="NZ_CAWNYD010000004.1"/>
</dbReference>
<sequence>MRPILKVALNYHSHFGLKGLPKIEIVNRCSIQIHSYSGQADKTDSNGRKVWSSYSPFVCEASFEPKVVLPSWIMSLEPTAKLVQGMSAFERSFIDGFSFTNFPEYNDSASEILEPAKKMFTYGGLHEFNSDHLMKSKGDKHLALGVSYPLKEQLLRYEEFAHKKNAISYSDYHLNSQYLMPHSLEFDGGVVPISTVYFEADPDLYWRRFLSSVVRVICDKRKLLFNLDTMTLDLFRMDKTYSNMSSAFTRLGGANRELTFTNQELAMALGNILVYCHTEFYANSDSEEPLKPVDISSLGLGLYHPRRFEGFDALLIKLLGIGKAENLYAHYLKYYSKQLAKRNCFPCYSQ</sequence>
<accession>A0A2V1GT89</accession>
<evidence type="ECO:0000313" key="1">
    <source>
        <dbReference type="EMBL" id="PVZ68885.1"/>
    </source>
</evidence>
<gene>
    <name evidence="1" type="ORF">DC094_11570</name>
</gene>
<comment type="caution">
    <text evidence="1">The sequence shown here is derived from an EMBL/GenBank/DDBJ whole genome shotgun (WGS) entry which is preliminary data.</text>
</comment>
<keyword evidence="2" id="KW-1185">Reference proteome</keyword>
<dbReference type="Proteomes" id="UP000244906">
    <property type="component" value="Unassembled WGS sequence"/>
</dbReference>